<feature type="transmembrane region" description="Helical" evidence="6">
    <location>
        <begin position="278"/>
        <end position="301"/>
    </location>
</feature>
<dbReference type="Pfam" id="PF00892">
    <property type="entry name" value="EamA"/>
    <property type="match status" value="2"/>
</dbReference>
<dbReference type="InterPro" id="IPR050638">
    <property type="entry name" value="AA-Vitamin_Transporters"/>
</dbReference>
<name>G4QB71_TAYAM</name>
<reference evidence="8 9" key="2">
    <citation type="journal article" date="2012" name="PLoS ONE">
        <title>Genomic characterization of the taylorella genus.</title>
        <authorList>
            <person name="Hebert L."/>
            <person name="Moumen B."/>
            <person name="Pons N."/>
            <person name="Duquesne F."/>
            <person name="Breuil M.F."/>
            <person name="Goux D."/>
            <person name="Batto J.M."/>
            <person name="Laugier C."/>
            <person name="Renault P."/>
            <person name="Petry S."/>
        </authorList>
    </citation>
    <scope>NUCLEOTIDE SEQUENCE [LARGE SCALE GENOMIC DNA]</scope>
    <source>
        <strain evidence="8 9">MCE3</strain>
    </source>
</reference>
<feature type="transmembrane region" description="Helical" evidence="6">
    <location>
        <begin position="101"/>
        <end position="118"/>
    </location>
</feature>
<dbReference type="Proteomes" id="UP000009284">
    <property type="component" value="Chromosome"/>
</dbReference>
<feature type="transmembrane region" description="Helical" evidence="6">
    <location>
        <begin position="68"/>
        <end position="89"/>
    </location>
</feature>
<accession>G4QB71</accession>
<reference key="1">
    <citation type="submission" date="2011-09" db="EMBL/GenBank/DDBJ databases">
        <title>Genomic characterization of the Taylorella genus.</title>
        <authorList>
            <person name="Hebert L."/>
            <person name="Moumen B."/>
            <person name="Pons N."/>
            <person name="Duquesne F."/>
            <person name="Breuil M.-F."/>
            <person name="Goux D."/>
            <person name="Batto J.-M."/>
            <person name="Renault P."/>
            <person name="Laugier C."/>
            <person name="Petry S."/>
        </authorList>
    </citation>
    <scope>NUCLEOTIDE SEQUENCE</scope>
    <source>
        <strain>MCE3</strain>
    </source>
</reference>
<feature type="transmembrane region" description="Helical" evidence="6">
    <location>
        <begin position="154"/>
        <end position="174"/>
    </location>
</feature>
<proteinExistence type="predicted"/>
<sequence>MYQPLAGLIFTLVTVTLWAVLPIILQGLLPEMNAETIVFFRFLTASIALFFILLFSKKLPNLKKLNKNDWLILILGVLSLSGNFFLFNYALNYISAATSQVINPLNSFFMIFAGVVIFHETIKRSNIIGLLFVIVGLALFFNQRYQDFLNFNDYAFGIFISLSATMIWVVYAMAQKILLKVLKSQQILFLVYTGCFICYLPIADFEQVNGLSTYGLWALVFCCLNTIFAYGAYGEALARWEVAKVSTILTLLPIATIIAAHIASFINPSRFPAPDLNFLAYVGACLVVIGAFLSAVGDYIARHYRIKRT</sequence>
<evidence type="ECO:0000313" key="8">
    <source>
        <dbReference type="EMBL" id="AEP36612.1"/>
    </source>
</evidence>
<dbReference type="AlphaFoldDB" id="G4QB71"/>
<feature type="transmembrane region" description="Helical" evidence="6">
    <location>
        <begin position="186"/>
        <end position="202"/>
    </location>
</feature>
<dbReference type="PANTHER" id="PTHR32322">
    <property type="entry name" value="INNER MEMBRANE TRANSPORTER"/>
    <property type="match status" value="1"/>
</dbReference>
<evidence type="ECO:0000256" key="5">
    <source>
        <dbReference type="ARBA" id="ARBA00023136"/>
    </source>
</evidence>
<dbReference type="EMBL" id="CP003059">
    <property type="protein sequence ID" value="AEP36612.1"/>
    <property type="molecule type" value="Genomic_DNA"/>
</dbReference>
<evidence type="ECO:0000313" key="9">
    <source>
        <dbReference type="Proteomes" id="UP000009284"/>
    </source>
</evidence>
<feature type="transmembrane region" description="Helical" evidence="6">
    <location>
        <begin position="37"/>
        <end position="56"/>
    </location>
</feature>
<dbReference type="OrthoDB" id="8479066at2"/>
<feature type="transmembrane region" description="Helical" evidence="6">
    <location>
        <begin position="214"/>
        <end position="233"/>
    </location>
</feature>
<organism evidence="8 9">
    <name type="scientific">Taylorella asinigenitalis (strain MCE3)</name>
    <dbReference type="NCBI Taxonomy" id="1008459"/>
    <lineage>
        <taxon>Bacteria</taxon>
        <taxon>Pseudomonadati</taxon>
        <taxon>Pseudomonadota</taxon>
        <taxon>Betaproteobacteria</taxon>
        <taxon>Burkholderiales</taxon>
        <taxon>Alcaligenaceae</taxon>
        <taxon>Taylorella</taxon>
    </lineage>
</organism>
<keyword evidence="4 6" id="KW-1133">Transmembrane helix</keyword>
<dbReference type="InterPro" id="IPR000620">
    <property type="entry name" value="EamA_dom"/>
</dbReference>
<evidence type="ECO:0000256" key="3">
    <source>
        <dbReference type="ARBA" id="ARBA00022692"/>
    </source>
</evidence>
<feature type="transmembrane region" description="Helical" evidence="6">
    <location>
        <begin position="125"/>
        <end position="142"/>
    </location>
</feature>
<keyword evidence="2" id="KW-1003">Cell membrane</keyword>
<protein>
    <recommendedName>
        <fullName evidence="7">EamA domain-containing protein</fullName>
    </recommendedName>
</protein>
<feature type="domain" description="EamA" evidence="7">
    <location>
        <begin position="156"/>
        <end position="294"/>
    </location>
</feature>
<feature type="transmembrane region" description="Helical" evidence="6">
    <location>
        <begin position="245"/>
        <end position="266"/>
    </location>
</feature>
<evidence type="ECO:0000256" key="6">
    <source>
        <dbReference type="SAM" id="Phobius"/>
    </source>
</evidence>
<keyword evidence="3 6" id="KW-0812">Transmembrane</keyword>
<gene>
    <name evidence="8" type="ordered locus">TASI_0843</name>
</gene>
<dbReference type="InterPro" id="IPR037185">
    <property type="entry name" value="EmrE-like"/>
</dbReference>
<dbReference type="PANTHER" id="PTHR32322:SF18">
    <property type="entry name" value="S-ADENOSYLMETHIONINE_S-ADENOSYLHOMOCYSTEINE TRANSPORTER"/>
    <property type="match status" value="1"/>
</dbReference>
<dbReference type="HOGENOM" id="CLU_074108_1_0_4"/>
<dbReference type="STRING" id="1008459.TASI_0843"/>
<keyword evidence="9" id="KW-1185">Reference proteome</keyword>
<evidence type="ECO:0000256" key="4">
    <source>
        <dbReference type="ARBA" id="ARBA00022989"/>
    </source>
</evidence>
<dbReference type="GO" id="GO:0005886">
    <property type="term" value="C:plasma membrane"/>
    <property type="evidence" value="ECO:0007669"/>
    <property type="project" value="UniProtKB-SubCell"/>
</dbReference>
<keyword evidence="5 6" id="KW-0472">Membrane</keyword>
<dbReference type="RefSeq" id="WP_014111508.1">
    <property type="nucleotide sequence ID" value="NC_016043.1"/>
</dbReference>
<evidence type="ECO:0000256" key="2">
    <source>
        <dbReference type="ARBA" id="ARBA00022475"/>
    </source>
</evidence>
<comment type="subcellular location">
    <subcellularLocation>
        <location evidence="1">Cell membrane</location>
        <topology evidence="1">Multi-pass membrane protein</topology>
    </subcellularLocation>
</comment>
<evidence type="ECO:0000256" key="1">
    <source>
        <dbReference type="ARBA" id="ARBA00004651"/>
    </source>
</evidence>
<feature type="domain" description="EamA" evidence="7">
    <location>
        <begin position="6"/>
        <end position="141"/>
    </location>
</feature>
<evidence type="ECO:0000259" key="7">
    <source>
        <dbReference type="Pfam" id="PF00892"/>
    </source>
</evidence>
<dbReference type="KEGG" id="tas:TASI_0843"/>
<feature type="transmembrane region" description="Helical" evidence="6">
    <location>
        <begin position="5"/>
        <end position="25"/>
    </location>
</feature>
<dbReference type="SUPFAM" id="SSF103481">
    <property type="entry name" value="Multidrug resistance efflux transporter EmrE"/>
    <property type="match status" value="1"/>
</dbReference>
<dbReference type="Gene3D" id="1.10.3730.20">
    <property type="match status" value="1"/>
</dbReference>
<dbReference type="eggNOG" id="COG0697">
    <property type="taxonomic scope" value="Bacteria"/>
</dbReference>